<dbReference type="CDD" id="cd23509">
    <property type="entry name" value="Gnk2-like"/>
    <property type="match status" value="3"/>
</dbReference>
<dbReference type="SUPFAM" id="SSF56112">
    <property type="entry name" value="Protein kinase-like (PK-like)"/>
    <property type="match status" value="1"/>
</dbReference>
<dbReference type="OrthoDB" id="1088997at2759"/>
<dbReference type="InterPro" id="IPR038408">
    <property type="entry name" value="GNK2_sf"/>
</dbReference>
<evidence type="ECO:0000256" key="3">
    <source>
        <dbReference type="SAM" id="MobiDB-lite"/>
    </source>
</evidence>
<dbReference type="InterPro" id="IPR002902">
    <property type="entry name" value="GNK2"/>
</dbReference>
<feature type="domain" description="Gnk2-homologous" evidence="5">
    <location>
        <begin position="230"/>
        <end position="338"/>
    </location>
</feature>
<dbReference type="Pfam" id="PF01657">
    <property type="entry name" value="Stress-antifung"/>
    <property type="match status" value="2"/>
</dbReference>
<keyword evidence="4" id="KW-0812">Transmembrane</keyword>
<feature type="region of interest" description="Disordered" evidence="3">
    <location>
        <begin position="54"/>
        <end position="93"/>
    </location>
</feature>
<dbReference type="InterPro" id="IPR021820">
    <property type="entry name" value="S-locus_recpt_kinase_C"/>
</dbReference>
<evidence type="ECO:0000313" key="6">
    <source>
        <dbReference type="EMBL" id="TXG47179.1"/>
    </source>
</evidence>
<dbReference type="InterPro" id="IPR011009">
    <property type="entry name" value="Kinase-like_dom_sf"/>
</dbReference>
<evidence type="ECO:0000256" key="2">
    <source>
        <dbReference type="ARBA" id="ARBA00022737"/>
    </source>
</evidence>
<dbReference type="AlphaFoldDB" id="A0A5C7GRN9"/>
<feature type="transmembrane region" description="Helical" evidence="4">
    <location>
        <begin position="367"/>
        <end position="387"/>
    </location>
</feature>
<dbReference type="Proteomes" id="UP000323000">
    <property type="component" value="Chromosome 13"/>
</dbReference>
<accession>A0A5C7GRN9</accession>
<keyword evidence="4" id="KW-0472">Membrane</keyword>
<sequence length="533" mass="59386">MEFELPRWFYDKECSDCRSKATDLLPKCCQGRQGGRVVSPSCNFRYEIDHLYSDPAANAPTPTQPSPKPQRPTSQEGLVIVSPPPPATNTAPQKGAEGSLFCLSSGSSYFAAVMYFTTGQYGQYCYDTGNFITNSNYANNRNNILSSLVRGVQSNNGFFTDSTGQGSNDVYVLALCRGDLSPEQCAWCINSTSQLIMTLCPNQKEAYIWVTQALCIVRYANRSFNGKLELEPKQMFSNGANLTSDMTQFGKIWGNLTDSLSKKTSTSYSRFRYATEEANLTAFETIYAQMQCTPDLSQEDCNFCLRQYVAYYKSCCYGKQGGGFLGPNCLFRWDLYPFYNDTTPNNDMRIMPPPPSMPTPPSTNMPVVTPISAIIAAVLLGSFVWQLRRRIKRDKVKSDVFSFGVLLLEIISGKKNNGSILSEHGRSLLNYTWKLWCEEQAVQLMDPALTQSCVPTELLKYIHIGLLCVQGDPADRPPMSSMVFMLANDNIKLPKPTQPAFFVGRVVVRSDQFSSDVKGCTVNEVTLSDVSPR</sequence>
<dbReference type="GO" id="GO:0004674">
    <property type="term" value="F:protein serine/threonine kinase activity"/>
    <property type="evidence" value="ECO:0007669"/>
    <property type="project" value="InterPro"/>
</dbReference>
<evidence type="ECO:0000313" key="7">
    <source>
        <dbReference type="Proteomes" id="UP000323000"/>
    </source>
</evidence>
<feature type="domain" description="Gnk2-homologous" evidence="5">
    <location>
        <begin position="1"/>
        <end position="51"/>
    </location>
</feature>
<proteinExistence type="predicted"/>
<dbReference type="Pfam" id="PF11883">
    <property type="entry name" value="DUF3403"/>
    <property type="match status" value="1"/>
</dbReference>
<dbReference type="PANTHER" id="PTHR32099:SF92">
    <property type="entry name" value="CYSTEINE-RICH RECEPTOR-LIKE PROTEIN KINASE 11"/>
    <property type="match status" value="1"/>
</dbReference>
<keyword evidence="4" id="KW-1133">Transmembrane helix</keyword>
<name>A0A5C7GRN9_9ROSI</name>
<evidence type="ECO:0000256" key="1">
    <source>
        <dbReference type="ARBA" id="ARBA00022729"/>
    </source>
</evidence>
<dbReference type="Gene3D" id="3.30.430.20">
    <property type="entry name" value="Gnk2 domain, C-X8-C-X2-C motif"/>
    <property type="match status" value="3"/>
</dbReference>
<keyword evidence="7" id="KW-1185">Reference proteome</keyword>
<keyword evidence="1" id="KW-0732">Signal</keyword>
<evidence type="ECO:0000259" key="5">
    <source>
        <dbReference type="PROSITE" id="PS51473"/>
    </source>
</evidence>
<reference evidence="7" key="1">
    <citation type="journal article" date="2019" name="Gigascience">
        <title>De novo genome assembly of the endangered Acer yangbiense, a plant species with extremely small populations endemic to Yunnan Province, China.</title>
        <authorList>
            <person name="Yang J."/>
            <person name="Wariss H.M."/>
            <person name="Tao L."/>
            <person name="Zhang R."/>
            <person name="Yun Q."/>
            <person name="Hollingsworth P."/>
            <person name="Dao Z."/>
            <person name="Luo G."/>
            <person name="Guo H."/>
            <person name="Ma Y."/>
            <person name="Sun W."/>
        </authorList>
    </citation>
    <scope>NUCLEOTIDE SEQUENCE [LARGE SCALE GENOMIC DNA]</scope>
    <source>
        <strain evidence="7">cv. Malutang</strain>
    </source>
</reference>
<dbReference type="EMBL" id="VAHF01000013">
    <property type="protein sequence ID" value="TXG47179.1"/>
    <property type="molecule type" value="Genomic_DNA"/>
</dbReference>
<dbReference type="Gene3D" id="1.10.510.10">
    <property type="entry name" value="Transferase(Phosphotransferase) domain 1"/>
    <property type="match status" value="1"/>
</dbReference>
<organism evidence="6 7">
    <name type="scientific">Acer yangbiense</name>
    <dbReference type="NCBI Taxonomy" id="1000413"/>
    <lineage>
        <taxon>Eukaryota</taxon>
        <taxon>Viridiplantae</taxon>
        <taxon>Streptophyta</taxon>
        <taxon>Embryophyta</taxon>
        <taxon>Tracheophyta</taxon>
        <taxon>Spermatophyta</taxon>
        <taxon>Magnoliopsida</taxon>
        <taxon>eudicotyledons</taxon>
        <taxon>Gunneridae</taxon>
        <taxon>Pentapetalae</taxon>
        <taxon>rosids</taxon>
        <taxon>malvids</taxon>
        <taxon>Sapindales</taxon>
        <taxon>Sapindaceae</taxon>
        <taxon>Hippocastanoideae</taxon>
        <taxon>Acereae</taxon>
        <taxon>Acer</taxon>
    </lineage>
</organism>
<evidence type="ECO:0000256" key="4">
    <source>
        <dbReference type="SAM" id="Phobius"/>
    </source>
</evidence>
<dbReference type="FunFam" id="3.30.430.20:FF:000003">
    <property type="entry name" value="Cysteine-rich RLK (RECEPTOR-like protein kinase) 10"/>
    <property type="match status" value="1"/>
</dbReference>
<dbReference type="PANTHER" id="PTHR32099">
    <property type="entry name" value="CYSTEINE-RICH REPEAT SECRETORY PROTEIN"/>
    <property type="match status" value="1"/>
</dbReference>
<dbReference type="FunFam" id="3.30.430.20:FF:000007">
    <property type="entry name" value="Cysteine-rich receptor-like protein kinase 11"/>
    <property type="match status" value="1"/>
</dbReference>
<dbReference type="PROSITE" id="PS51473">
    <property type="entry name" value="GNK2"/>
    <property type="match status" value="3"/>
</dbReference>
<protein>
    <recommendedName>
        <fullName evidence="5">Gnk2-homologous domain-containing protein</fullName>
    </recommendedName>
</protein>
<gene>
    <name evidence="6" type="ORF">EZV62_026473</name>
</gene>
<keyword evidence="2" id="KW-0677">Repeat</keyword>
<feature type="domain" description="Gnk2-homologous" evidence="5">
    <location>
        <begin position="119"/>
        <end position="224"/>
    </location>
</feature>
<comment type="caution">
    <text evidence="6">The sequence shown here is derived from an EMBL/GenBank/DDBJ whole genome shotgun (WGS) entry which is preliminary data.</text>
</comment>